<dbReference type="InterPro" id="IPR001360">
    <property type="entry name" value="Glyco_hydro_1"/>
</dbReference>
<protein>
    <submittedName>
        <fullName evidence="5">Uncharacterized protein</fullName>
    </submittedName>
</protein>
<evidence type="ECO:0000256" key="1">
    <source>
        <dbReference type="ARBA" id="ARBA00010838"/>
    </source>
</evidence>
<dbReference type="GO" id="GO:0005975">
    <property type="term" value="P:carbohydrate metabolic process"/>
    <property type="evidence" value="ECO:0007669"/>
    <property type="project" value="InterPro"/>
</dbReference>
<name>A0AAV8XDQ8_9CUCU</name>
<dbReference type="PANTHER" id="PTHR10353:SF36">
    <property type="entry name" value="LP05116P"/>
    <property type="match status" value="1"/>
</dbReference>
<accession>A0AAV8XDQ8</accession>
<keyword evidence="3" id="KW-0326">Glycosidase</keyword>
<dbReference type="SUPFAM" id="SSF51445">
    <property type="entry name" value="(Trans)glycosidases"/>
    <property type="match status" value="1"/>
</dbReference>
<keyword evidence="6" id="KW-1185">Reference proteome</keyword>
<dbReference type="InterPro" id="IPR017853">
    <property type="entry name" value="GH"/>
</dbReference>
<dbReference type="AlphaFoldDB" id="A0AAV8XDQ8"/>
<evidence type="ECO:0000313" key="6">
    <source>
        <dbReference type="Proteomes" id="UP001162156"/>
    </source>
</evidence>
<evidence type="ECO:0000256" key="3">
    <source>
        <dbReference type="ARBA" id="ARBA00023295"/>
    </source>
</evidence>
<sequence>MSTTNKINEAGVTYYKNLLKELKDNEIIPMVTLYHWDLPQPLQDAGGWPDEFIINRFVDYARVCFQLFGDDVKYWATFNEAKQTCLQGYSYGSFAPGIQHPGVDDYLCAHNVIRAHARVWHIYDQEFRPTQNGNICDSFFVNLYFIIFL</sequence>
<organism evidence="5 6">
    <name type="scientific">Rhamnusium bicolor</name>
    <dbReference type="NCBI Taxonomy" id="1586634"/>
    <lineage>
        <taxon>Eukaryota</taxon>
        <taxon>Metazoa</taxon>
        <taxon>Ecdysozoa</taxon>
        <taxon>Arthropoda</taxon>
        <taxon>Hexapoda</taxon>
        <taxon>Insecta</taxon>
        <taxon>Pterygota</taxon>
        <taxon>Neoptera</taxon>
        <taxon>Endopterygota</taxon>
        <taxon>Coleoptera</taxon>
        <taxon>Polyphaga</taxon>
        <taxon>Cucujiformia</taxon>
        <taxon>Chrysomeloidea</taxon>
        <taxon>Cerambycidae</taxon>
        <taxon>Lepturinae</taxon>
        <taxon>Rhagiini</taxon>
        <taxon>Rhamnusium</taxon>
    </lineage>
</organism>
<evidence type="ECO:0000256" key="2">
    <source>
        <dbReference type="ARBA" id="ARBA00022801"/>
    </source>
</evidence>
<evidence type="ECO:0000313" key="5">
    <source>
        <dbReference type="EMBL" id="KAJ8936598.1"/>
    </source>
</evidence>
<comment type="similarity">
    <text evidence="1 4">Belongs to the glycosyl hydrolase 1 family.</text>
</comment>
<reference evidence="5" key="1">
    <citation type="journal article" date="2023" name="Insect Mol. Biol.">
        <title>Genome sequencing provides insights into the evolution of gene families encoding plant cell wall-degrading enzymes in longhorned beetles.</title>
        <authorList>
            <person name="Shin N.R."/>
            <person name="Okamura Y."/>
            <person name="Kirsch R."/>
            <person name="Pauchet Y."/>
        </authorList>
    </citation>
    <scope>NUCLEOTIDE SEQUENCE</scope>
    <source>
        <strain evidence="5">RBIC_L_NR</strain>
    </source>
</reference>
<dbReference type="Gene3D" id="3.20.20.80">
    <property type="entry name" value="Glycosidases"/>
    <property type="match status" value="1"/>
</dbReference>
<dbReference type="EMBL" id="JANEYF010003404">
    <property type="protein sequence ID" value="KAJ8936598.1"/>
    <property type="molecule type" value="Genomic_DNA"/>
</dbReference>
<dbReference type="Pfam" id="PF00232">
    <property type="entry name" value="Glyco_hydro_1"/>
    <property type="match status" value="1"/>
</dbReference>
<gene>
    <name evidence="5" type="ORF">NQ314_012213</name>
</gene>
<dbReference type="PANTHER" id="PTHR10353">
    <property type="entry name" value="GLYCOSYL HYDROLASE"/>
    <property type="match status" value="1"/>
</dbReference>
<comment type="caution">
    <text evidence="5">The sequence shown here is derived from an EMBL/GenBank/DDBJ whole genome shotgun (WGS) entry which is preliminary data.</text>
</comment>
<keyword evidence="2" id="KW-0378">Hydrolase</keyword>
<dbReference type="Proteomes" id="UP001162156">
    <property type="component" value="Unassembled WGS sequence"/>
</dbReference>
<dbReference type="GO" id="GO:0008422">
    <property type="term" value="F:beta-glucosidase activity"/>
    <property type="evidence" value="ECO:0007669"/>
    <property type="project" value="TreeGrafter"/>
</dbReference>
<evidence type="ECO:0000256" key="4">
    <source>
        <dbReference type="RuleBase" id="RU003690"/>
    </source>
</evidence>
<proteinExistence type="inferred from homology"/>